<evidence type="ECO:0000256" key="3">
    <source>
        <dbReference type="ARBA" id="ARBA00022777"/>
    </source>
</evidence>
<evidence type="ECO:0000313" key="6">
    <source>
        <dbReference type="Proteomes" id="UP000022611"/>
    </source>
</evidence>
<dbReference type="InterPro" id="IPR043129">
    <property type="entry name" value="ATPase_NBD"/>
</dbReference>
<sequence>MHLHDEHGIDDLWPVVCEPFVQWVLEDNFVNGQEILGIGVSGQQHGLVLLDEQGQVLRPAKLWCDTETTAENNRLLAHPGGESGSLERLGVAIAPGYTVSKLLWTQDPHPQIFARIAHILLPHDYLNYWLTGRSCSEFDDASGTGYFNVRSRQWEFVTHRAFAP</sequence>
<dbReference type="PANTHER" id="PTHR43095">
    <property type="entry name" value="SUGAR KINASE"/>
    <property type="match status" value="1"/>
</dbReference>
<evidence type="ECO:0000313" key="5">
    <source>
        <dbReference type="EMBL" id="EXF94123.1"/>
    </source>
</evidence>
<protein>
    <recommendedName>
        <fullName evidence="4">Carbohydrate kinase FGGY N-terminal domain-containing protein</fullName>
    </recommendedName>
</protein>
<comment type="caution">
    <text evidence="5">The sequence shown here is derived from an EMBL/GenBank/DDBJ whole genome shotgun (WGS) entry which is preliminary data.</text>
</comment>
<dbReference type="Pfam" id="PF00370">
    <property type="entry name" value="FGGY_N"/>
    <property type="match status" value="1"/>
</dbReference>
<organism evidence="5 6">
    <name type="scientific">Pseudomonas fluorescens HK44</name>
    <dbReference type="NCBI Taxonomy" id="1042209"/>
    <lineage>
        <taxon>Bacteria</taxon>
        <taxon>Pseudomonadati</taxon>
        <taxon>Pseudomonadota</taxon>
        <taxon>Gammaproteobacteria</taxon>
        <taxon>Pseudomonadales</taxon>
        <taxon>Pseudomonadaceae</taxon>
        <taxon>Pseudomonas</taxon>
    </lineage>
</organism>
<evidence type="ECO:0000256" key="1">
    <source>
        <dbReference type="ARBA" id="ARBA00009156"/>
    </source>
</evidence>
<dbReference type="EMBL" id="AFOY02000015">
    <property type="protein sequence ID" value="EXF94123.1"/>
    <property type="molecule type" value="Genomic_DNA"/>
</dbReference>
<keyword evidence="2" id="KW-0808">Transferase</keyword>
<evidence type="ECO:0000256" key="2">
    <source>
        <dbReference type="ARBA" id="ARBA00022679"/>
    </source>
</evidence>
<accession>A0A010ST26</accession>
<dbReference type="GO" id="GO:0005975">
    <property type="term" value="P:carbohydrate metabolic process"/>
    <property type="evidence" value="ECO:0007669"/>
    <property type="project" value="InterPro"/>
</dbReference>
<dbReference type="eggNOG" id="COG1070">
    <property type="taxonomic scope" value="Bacteria"/>
</dbReference>
<reference evidence="5 6" key="1">
    <citation type="journal article" date="2011" name="J. Bacteriol.">
        <title>Draft genome sequence of the polycyclic aromatic hydrocarbon-degrading, genetically engineered bioluminescent bioreporter Pseudomonas fluorescens HK44.</title>
        <authorList>
            <person name="Chauhan A."/>
            <person name="Layton A.C."/>
            <person name="Williams D.E."/>
            <person name="Smartt A.E."/>
            <person name="Ripp S."/>
            <person name="Karpinets T.V."/>
            <person name="Brown S.D."/>
            <person name="Sayler G.S."/>
        </authorList>
    </citation>
    <scope>NUCLEOTIDE SEQUENCE [LARGE SCALE GENOMIC DNA]</scope>
    <source>
        <strain evidence="5 6">HK44</strain>
    </source>
</reference>
<dbReference type="HOGENOM" id="CLU_1617580_0_0_6"/>
<evidence type="ECO:0000259" key="4">
    <source>
        <dbReference type="Pfam" id="PF00370"/>
    </source>
</evidence>
<dbReference type="PANTHER" id="PTHR43095:SF5">
    <property type="entry name" value="XYLULOSE KINASE"/>
    <property type="match status" value="1"/>
</dbReference>
<feature type="domain" description="Carbohydrate kinase FGGY N-terminal" evidence="4">
    <location>
        <begin position="5"/>
        <end position="156"/>
    </location>
</feature>
<keyword evidence="3" id="KW-0418">Kinase</keyword>
<dbReference type="InterPro" id="IPR018484">
    <property type="entry name" value="FGGY_N"/>
</dbReference>
<proteinExistence type="inferred from homology"/>
<dbReference type="Gene3D" id="3.30.420.40">
    <property type="match status" value="1"/>
</dbReference>
<dbReference type="InterPro" id="IPR050406">
    <property type="entry name" value="FGGY_Carb_Kinase"/>
</dbReference>
<dbReference type="GO" id="GO:0016301">
    <property type="term" value="F:kinase activity"/>
    <property type="evidence" value="ECO:0007669"/>
    <property type="project" value="UniProtKB-KW"/>
</dbReference>
<dbReference type="PATRIC" id="fig|1042209.11.peg.3943"/>
<dbReference type="SUPFAM" id="SSF53067">
    <property type="entry name" value="Actin-like ATPase domain"/>
    <property type="match status" value="1"/>
</dbReference>
<comment type="similarity">
    <text evidence="1">Belongs to the FGGY kinase family.</text>
</comment>
<dbReference type="AlphaFoldDB" id="A0A010ST26"/>
<gene>
    <name evidence="5" type="ORF">HK44_007805</name>
</gene>
<dbReference type="Proteomes" id="UP000022611">
    <property type="component" value="Unassembled WGS sequence"/>
</dbReference>
<name>A0A010ST26_PSEFL</name>